<feature type="domain" description="Mur ligase central" evidence="5">
    <location>
        <begin position="25"/>
        <end position="229"/>
    </location>
</feature>
<feature type="domain" description="Mur ligase C-terminal" evidence="4">
    <location>
        <begin position="254"/>
        <end position="377"/>
    </location>
</feature>
<organism evidence="6 7">
    <name type="scientific">Candidatus Andersenbacteria bacterium CG10_big_fil_rev_8_21_14_0_10_54_11</name>
    <dbReference type="NCBI Taxonomy" id="1974485"/>
    <lineage>
        <taxon>Bacteria</taxon>
        <taxon>Candidatus Anderseniibacteriota</taxon>
    </lineage>
</organism>
<comment type="caution">
    <text evidence="6">The sequence shown here is derived from an EMBL/GenBank/DDBJ whole genome shotgun (WGS) entry which is preliminary data.</text>
</comment>
<dbReference type="GO" id="GO:0005524">
    <property type="term" value="F:ATP binding"/>
    <property type="evidence" value="ECO:0007669"/>
    <property type="project" value="UniProtKB-KW"/>
</dbReference>
<dbReference type="SUPFAM" id="SSF53623">
    <property type="entry name" value="MurD-like peptide ligases, catalytic domain"/>
    <property type="match status" value="1"/>
</dbReference>
<dbReference type="SUPFAM" id="SSF53244">
    <property type="entry name" value="MurD-like peptide ligases, peptide-binding domain"/>
    <property type="match status" value="1"/>
</dbReference>
<gene>
    <name evidence="6" type="ORF">COT71_00695</name>
</gene>
<dbReference type="Gene3D" id="3.40.1190.10">
    <property type="entry name" value="Mur-like, catalytic domain"/>
    <property type="match status" value="1"/>
</dbReference>
<dbReference type="Gene3D" id="3.90.190.20">
    <property type="entry name" value="Mur ligase, C-terminal domain"/>
    <property type="match status" value="1"/>
</dbReference>
<evidence type="ECO:0000259" key="4">
    <source>
        <dbReference type="Pfam" id="PF02875"/>
    </source>
</evidence>
<dbReference type="PANTHER" id="PTHR43024">
    <property type="entry name" value="UDP-N-ACETYLMURAMOYL-TRIPEPTIDE--D-ALANYL-D-ALANINE LIGASE"/>
    <property type="match status" value="1"/>
</dbReference>
<dbReference type="InterPro" id="IPR036565">
    <property type="entry name" value="Mur-like_cat_sf"/>
</dbReference>
<evidence type="ECO:0008006" key="8">
    <source>
        <dbReference type="Google" id="ProtNLM"/>
    </source>
</evidence>
<name>A0A2M6X054_9BACT</name>
<dbReference type="Pfam" id="PF08245">
    <property type="entry name" value="Mur_ligase_M"/>
    <property type="match status" value="1"/>
</dbReference>
<evidence type="ECO:0000256" key="2">
    <source>
        <dbReference type="ARBA" id="ARBA00022741"/>
    </source>
</evidence>
<evidence type="ECO:0000313" key="6">
    <source>
        <dbReference type="EMBL" id="PIT98443.1"/>
    </source>
</evidence>
<dbReference type="InterPro" id="IPR013221">
    <property type="entry name" value="Mur_ligase_cen"/>
</dbReference>
<dbReference type="Pfam" id="PF02875">
    <property type="entry name" value="Mur_ligase_C"/>
    <property type="match status" value="1"/>
</dbReference>
<protein>
    <recommendedName>
        <fullName evidence="8">Mur ligase central domain-containing protein</fullName>
    </recommendedName>
</protein>
<dbReference type="PANTHER" id="PTHR43024:SF1">
    <property type="entry name" value="UDP-N-ACETYLMURAMOYL-TRIPEPTIDE--D-ALANYL-D-ALANINE LIGASE"/>
    <property type="match status" value="1"/>
</dbReference>
<dbReference type="AlphaFoldDB" id="A0A2M6X054"/>
<dbReference type="EMBL" id="PEZP01000007">
    <property type="protein sequence ID" value="PIT98443.1"/>
    <property type="molecule type" value="Genomic_DNA"/>
</dbReference>
<proteinExistence type="predicted"/>
<keyword evidence="2" id="KW-0547">Nucleotide-binding</keyword>
<evidence type="ECO:0000256" key="3">
    <source>
        <dbReference type="ARBA" id="ARBA00022840"/>
    </source>
</evidence>
<evidence type="ECO:0000259" key="5">
    <source>
        <dbReference type="Pfam" id="PF08245"/>
    </source>
</evidence>
<keyword evidence="3" id="KW-0067">ATP-binding</keyword>
<dbReference type="GO" id="GO:0016881">
    <property type="term" value="F:acid-amino acid ligase activity"/>
    <property type="evidence" value="ECO:0007669"/>
    <property type="project" value="InterPro"/>
</dbReference>
<accession>A0A2M6X054</accession>
<dbReference type="Proteomes" id="UP000230731">
    <property type="component" value="Unassembled WGS sequence"/>
</dbReference>
<evidence type="ECO:0000256" key="1">
    <source>
        <dbReference type="ARBA" id="ARBA00022598"/>
    </source>
</evidence>
<dbReference type="InterPro" id="IPR051046">
    <property type="entry name" value="MurCDEF_CellWall_CoF430Synth"/>
</dbReference>
<reference evidence="7" key="1">
    <citation type="submission" date="2017-09" db="EMBL/GenBank/DDBJ databases">
        <title>Depth-based differentiation of microbial function through sediment-hosted aquifers and enrichment of novel symbionts in the deep terrestrial subsurface.</title>
        <authorList>
            <person name="Probst A.J."/>
            <person name="Ladd B."/>
            <person name="Jarett J.K."/>
            <person name="Geller-Mcgrath D.E."/>
            <person name="Sieber C.M.K."/>
            <person name="Emerson J.B."/>
            <person name="Anantharaman K."/>
            <person name="Thomas B.C."/>
            <person name="Malmstrom R."/>
            <person name="Stieglmeier M."/>
            <person name="Klingl A."/>
            <person name="Woyke T."/>
            <person name="Ryan C.M."/>
            <person name="Banfield J.F."/>
        </authorList>
    </citation>
    <scope>NUCLEOTIDE SEQUENCE [LARGE SCALE GENOMIC DNA]</scope>
</reference>
<sequence>MQSFLAPRAWRQARTAVQKSTVVGVTGTSGTALLTESLAYIISQQKSVRRLTADKPARLAWHVAAGAAASLSTYIKLLTGKGRPDAAEVTIAVYPLGRPGDVDTAAKNLPPRIAAIAGLDSIRLDLFPDREAIVHEAASLIAVLPPETGIAVLPADDELKESLVRPLRGAVVWYGYAAGADVQLLRLVRRPRGGLAAEIAVAGARHELHLPHIIGRHQVHQLLAAVAAANAVGADVSQAAQDLQSWLPPSGYLQRLPGRHGAVVIDDTAETTPENTLQALETLADIAATDTHTRRRIAILGSIPHLGRQLSRFHQEIGQAAASAADIIITIGDEARLANEAAARSGQPCDVHHFPLPAQAAGYLAPLLKPGDTVLVKTQPQPGKDMINQLTAEAPYEVPTANSTKDTKP</sequence>
<dbReference type="InterPro" id="IPR036615">
    <property type="entry name" value="Mur_ligase_C_dom_sf"/>
</dbReference>
<evidence type="ECO:0000313" key="7">
    <source>
        <dbReference type="Proteomes" id="UP000230731"/>
    </source>
</evidence>
<keyword evidence="1" id="KW-0436">Ligase</keyword>
<dbReference type="InterPro" id="IPR004101">
    <property type="entry name" value="Mur_ligase_C"/>
</dbReference>